<gene>
    <name evidence="2" type="ORF">AFUS01_LOCUS41449</name>
</gene>
<reference evidence="2" key="1">
    <citation type="submission" date="2021-06" db="EMBL/GenBank/DDBJ databases">
        <authorList>
            <person name="Hodson N. C."/>
            <person name="Mongue J. A."/>
            <person name="Jaron S. K."/>
        </authorList>
    </citation>
    <scope>NUCLEOTIDE SEQUENCE</scope>
</reference>
<comment type="caution">
    <text evidence="2">The sequence shown here is derived from an EMBL/GenBank/DDBJ whole genome shotgun (WGS) entry which is preliminary data.</text>
</comment>
<sequence length="115" mass="12728">ITTAVNRISDPDGTWKIHTVKEVHGLYETVLEARQKLVRMDNGVETSDPNGKRRRKPTKHFQSPPIKSKKMKRQKPNSPSCSSNSSLTSIPNSIPSFQNSPASSPQSTSLSKQSL</sequence>
<feature type="non-terminal residue" evidence="2">
    <location>
        <position position="1"/>
    </location>
</feature>
<keyword evidence="3" id="KW-1185">Reference proteome</keyword>
<dbReference type="Proteomes" id="UP000708208">
    <property type="component" value="Unassembled WGS sequence"/>
</dbReference>
<proteinExistence type="predicted"/>
<dbReference type="AlphaFoldDB" id="A0A8J2LAC9"/>
<feature type="region of interest" description="Disordered" evidence="1">
    <location>
        <begin position="37"/>
        <end position="115"/>
    </location>
</feature>
<evidence type="ECO:0000256" key="1">
    <source>
        <dbReference type="SAM" id="MobiDB-lite"/>
    </source>
</evidence>
<name>A0A8J2LAC9_9HEXA</name>
<evidence type="ECO:0000313" key="2">
    <source>
        <dbReference type="EMBL" id="CAG7831722.1"/>
    </source>
</evidence>
<evidence type="ECO:0000313" key="3">
    <source>
        <dbReference type="Proteomes" id="UP000708208"/>
    </source>
</evidence>
<accession>A0A8J2LAC9</accession>
<feature type="compositionally biased region" description="Low complexity" evidence="1">
    <location>
        <begin position="76"/>
        <end position="115"/>
    </location>
</feature>
<protein>
    <submittedName>
        <fullName evidence="2">Uncharacterized protein</fullName>
    </submittedName>
</protein>
<dbReference type="EMBL" id="CAJVCH010561738">
    <property type="protein sequence ID" value="CAG7831722.1"/>
    <property type="molecule type" value="Genomic_DNA"/>
</dbReference>
<organism evidence="2 3">
    <name type="scientific">Allacma fusca</name>
    <dbReference type="NCBI Taxonomy" id="39272"/>
    <lineage>
        <taxon>Eukaryota</taxon>
        <taxon>Metazoa</taxon>
        <taxon>Ecdysozoa</taxon>
        <taxon>Arthropoda</taxon>
        <taxon>Hexapoda</taxon>
        <taxon>Collembola</taxon>
        <taxon>Symphypleona</taxon>
        <taxon>Sminthuridae</taxon>
        <taxon>Allacma</taxon>
    </lineage>
</organism>